<name>A0AAV7ESL6_ARIFI</name>
<keyword evidence="1 3" id="KW-0479">Metal-binding</keyword>
<dbReference type="PROSITE" id="PS51184">
    <property type="entry name" value="JMJC"/>
    <property type="match status" value="1"/>
</dbReference>
<evidence type="ECO:0000313" key="6">
    <source>
        <dbReference type="Proteomes" id="UP000825729"/>
    </source>
</evidence>
<evidence type="ECO:0000256" key="2">
    <source>
        <dbReference type="ARBA" id="ARBA00023004"/>
    </source>
</evidence>
<gene>
    <name evidence="5" type="ORF">H6P81_011369</name>
</gene>
<dbReference type="Gene3D" id="2.60.120.650">
    <property type="entry name" value="Cupin"/>
    <property type="match status" value="1"/>
</dbReference>
<comment type="similarity">
    <text evidence="3">Belongs to the ROX family.</text>
</comment>
<evidence type="ECO:0000259" key="4">
    <source>
        <dbReference type="PROSITE" id="PS51184"/>
    </source>
</evidence>
<dbReference type="EC" id="1.14.11.-" evidence="3"/>
<sequence length="786" mass="89093">MNALKGKRKRRERLSAYGKTHLEDHHFFSLMVAAYVNNRNPCSEFLIKSLLKAQLARIRQNCDSREDVLSKSILSLLPVLLSSRFTKIAATAAEIVGAAGLSSLESNERITSDKAIMDSLVCAMSCPAKLVSLAVVNAILDLSTTSVGREHLWRSAAVEKMISLFCQVASSSPVNFLAMREGTRSINCFKRRFMEEELLVVVLDSLSKLINSCSLHHLAKIPRNLADSFLVYLDALWAQLGDSFLQFNFKSHDLAEAIFRLSMNHENHSSHIYAEVKKRIFGTESKFESFMFNNWEEEPFLVKYDTELLEDNDCILNSLTECFRDKTIDSILSSILIGSVSCPPIASDELNIIEFLKEVKGLGSSIRYERDIRVVKTMKLPCDVKHGLADKEVHYISGCREESVVSLEKCKAAYNEGYTITVRGMEFRSEKIASIALALAKVFGQPSVGANIYLTPPQSQGLSRHYDDHCVFVCQLVGSKKWTIFSQEKVLLPRLYEPLSLHGLEVNGHQCARREFLLEEGDILYIPRGYPHEAHTVLFENESSSDASAAFSLHLTVGIEVEPPFLWEGFVHISIQCWHQKLKAATRPMEHPQIVPKIAYVYMLHVSIKLIADHDSAFRKACMVASIPSEGMGGKKPEFAISVQHKAIFSHLIAKVNSDSNFWNALTSVEAALKENLDDPCEWMKWIVNLDFLDGTESEMSPINWLKAFKDLVFFCKGHMEAAESEFAMMKMEFCRNVVFEDACKSFRMLLGKYKKTREQYMRGMLALHRNKRDRCRTLPKQQRKD</sequence>
<comment type="cofactor">
    <cofactor evidence="3">
        <name>Fe(2+)</name>
        <dbReference type="ChEBI" id="CHEBI:29033"/>
    </cofactor>
    <text evidence="3">Binds 1 Fe(2+) ion per subunit.</text>
</comment>
<keyword evidence="3" id="KW-0804">Transcription</keyword>
<proteinExistence type="inferred from homology"/>
<dbReference type="PANTHER" id="PTHR13096">
    <property type="entry name" value="MINA53 MYC INDUCED NUCLEAR ANTIGEN"/>
    <property type="match status" value="1"/>
</dbReference>
<comment type="function">
    <text evidence="3">Oxygenase that can act as both a histone lysine demethylase and a ribosomal histidine hydroxylase.</text>
</comment>
<dbReference type="PANTHER" id="PTHR13096:SF9">
    <property type="entry name" value="BIFUNCTIONAL LYSINE-SPECIFIC DEMETHYLASE AND HISTIDYL-HYDROXYLASE"/>
    <property type="match status" value="1"/>
</dbReference>
<keyword evidence="6" id="KW-1185">Reference proteome</keyword>
<keyword evidence="3" id="KW-0805">Transcription regulation</keyword>
<dbReference type="GO" id="GO:0051864">
    <property type="term" value="F:histone H3K36 demethylase activity"/>
    <property type="evidence" value="ECO:0007669"/>
    <property type="project" value="TreeGrafter"/>
</dbReference>
<dbReference type="Proteomes" id="UP000825729">
    <property type="component" value="Unassembled WGS sequence"/>
</dbReference>
<reference evidence="5 6" key="1">
    <citation type="submission" date="2021-07" db="EMBL/GenBank/DDBJ databases">
        <title>The Aristolochia fimbriata genome: insights into angiosperm evolution, floral development and chemical biosynthesis.</title>
        <authorList>
            <person name="Jiao Y."/>
        </authorList>
    </citation>
    <scope>NUCLEOTIDE SEQUENCE [LARGE SCALE GENOMIC DNA]</scope>
    <source>
        <strain evidence="5">IBCAS-2021</strain>
        <tissue evidence="5">Leaf</tissue>
    </source>
</reference>
<dbReference type="InterPro" id="IPR003347">
    <property type="entry name" value="JmjC_dom"/>
</dbReference>
<organism evidence="5 6">
    <name type="scientific">Aristolochia fimbriata</name>
    <name type="common">White veined hardy Dutchman's pipe vine</name>
    <dbReference type="NCBI Taxonomy" id="158543"/>
    <lineage>
        <taxon>Eukaryota</taxon>
        <taxon>Viridiplantae</taxon>
        <taxon>Streptophyta</taxon>
        <taxon>Embryophyta</taxon>
        <taxon>Tracheophyta</taxon>
        <taxon>Spermatophyta</taxon>
        <taxon>Magnoliopsida</taxon>
        <taxon>Magnoliidae</taxon>
        <taxon>Piperales</taxon>
        <taxon>Aristolochiaceae</taxon>
        <taxon>Aristolochia</taxon>
    </lineage>
</organism>
<evidence type="ECO:0000313" key="5">
    <source>
        <dbReference type="EMBL" id="KAG9451404.1"/>
    </source>
</evidence>
<keyword evidence="3" id="KW-0560">Oxidoreductase</keyword>
<protein>
    <recommendedName>
        <fullName evidence="3">Bifunctional lysine-specific demethylase and histidyl-hydroxylase</fullName>
        <ecNumber evidence="3">1.14.11.-</ecNumber>
    </recommendedName>
</protein>
<dbReference type="GO" id="GO:0005730">
    <property type="term" value="C:nucleolus"/>
    <property type="evidence" value="ECO:0007669"/>
    <property type="project" value="TreeGrafter"/>
</dbReference>
<dbReference type="EMBL" id="JAINDJ010000004">
    <property type="protein sequence ID" value="KAG9451404.1"/>
    <property type="molecule type" value="Genomic_DNA"/>
</dbReference>
<evidence type="ECO:0000256" key="1">
    <source>
        <dbReference type="ARBA" id="ARBA00022723"/>
    </source>
</evidence>
<dbReference type="GO" id="GO:0005506">
    <property type="term" value="F:iron ion binding"/>
    <property type="evidence" value="ECO:0007669"/>
    <property type="project" value="UniProtKB-UniRule"/>
</dbReference>
<comment type="caution">
    <text evidence="5">The sequence shown here is derived from an EMBL/GenBank/DDBJ whole genome shotgun (WGS) entry which is preliminary data.</text>
</comment>
<dbReference type="SUPFAM" id="SSF51197">
    <property type="entry name" value="Clavaminate synthase-like"/>
    <property type="match status" value="1"/>
</dbReference>
<keyword evidence="3" id="KW-0539">Nucleus</keyword>
<feature type="domain" description="JmjC" evidence="4">
    <location>
        <begin position="418"/>
        <end position="560"/>
    </location>
</feature>
<dbReference type="GO" id="GO:0032453">
    <property type="term" value="F:histone H3K4 demethylase activity"/>
    <property type="evidence" value="ECO:0007669"/>
    <property type="project" value="TreeGrafter"/>
</dbReference>
<keyword evidence="3" id="KW-0223">Dioxygenase</keyword>
<dbReference type="Pfam" id="PF08007">
    <property type="entry name" value="JmjC_2"/>
    <property type="match status" value="1"/>
</dbReference>
<accession>A0AAV7ESL6</accession>
<dbReference type="InterPro" id="IPR039994">
    <property type="entry name" value="NO66-like"/>
</dbReference>
<dbReference type="AlphaFoldDB" id="A0AAV7ESL6"/>
<evidence type="ECO:0000256" key="3">
    <source>
        <dbReference type="RuleBase" id="RU366061"/>
    </source>
</evidence>
<keyword evidence="2 3" id="KW-0408">Iron</keyword>
<comment type="subcellular location">
    <subcellularLocation>
        <location evidence="3">Nucleus</location>
    </subcellularLocation>
</comment>